<accession>A0A501W751</accession>
<dbReference type="Proteomes" id="UP000315901">
    <property type="component" value="Unassembled WGS sequence"/>
</dbReference>
<keyword evidence="3" id="KW-1185">Reference proteome</keyword>
<dbReference type="AlphaFoldDB" id="A0A501W751"/>
<evidence type="ECO:0000313" key="3">
    <source>
        <dbReference type="Proteomes" id="UP000315901"/>
    </source>
</evidence>
<feature type="domain" description="Double-GTPase 1" evidence="1">
    <location>
        <begin position="8"/>
        <end position="286"/>
    </location>
</feature>
<dbReference type="EMBL" id="VFRR01000070">
    <property type="protein sequence ID" value="TPE45118.1"/>
    <property type="molecule type" value="Genomic_DNA"/>
</dbReference>
<comment type="caution">
    <text evidence="2">The sequence shown here is derived from an EMBL/GenBank/DDBJ whole genome shotgun (WGS) entry which is preliminary data.</text>
</comment>
<gene>
    <name evidence="2" type="ORF">FJM67_16570</name>
</gene>
<evidence type="ECO:0000259" key="1">
    <source>
        <dbReference type="Pfam" id="PF19975"/>
    </source>
</evidence>
<dbReference type="Pfam" id="PF19975">
    <property type="entry name" value="DO-GTPase1"/>
    <property type="match status" value="1"/>
</dbReference>
<protein>
    <recommendedName>
        <fullName evidence="1">Double-GTPase 1 domain-containing protein</fullName>
    </recommendedName>
</protein>
<dbReference type="InterPro" id="IPR045530">
    <property type="entry name" value="DO-GTPase1"/>
</dbReference>
<dbReference type="RefSeq" id="WP_140591698.1">
    <property type="nucleotide sequence ID" value="NZ_VFRR01000070.1"/>
</dbReference>
<proteinExistence type="predicted"/>
<sequence>MTVERSILLIGESNVGKTHYGAQFLKRLMVRECSLQMSGAPTNVEAFTNALACLTEGKATAHTPSEAYLESVWPVTSYEGGKAELVWPDYGGEQVSSLVAQRQIPVKWKERVVGATDWVLMLRLQSIRIEEDQLSRPFHTLFECKKENDQVKASDQHADGEQSDAFEISDQARAIELLQILLYFSKANLDQPLKQPRLTILLSCWDELEATELPEQLLASRLPMLWSFLSSNWKSPEIYGLSALGRPLSIDSPDEEYEIQGPEEFGYVILPDGSQNKDITLPIQRLMAKET</sequence>
<name>A0A501W751_9GAMM</name>
<reference evidence="2 3" key="1">
    <citation type="submission" date="2019-06" db="EMBL/GenBank/DDBJ databases">
        <title>A novel bacterium of genus Marinomonas, isolated from coastal sand.</title>
        <authorList>
            <person name="Huang H."/>
            <person name="Mo K."/>
            <person name="Hu Y."/>
        </authorList>
    </citation>
    <scope>NUCLEOTIDE SEQUENCE [LARGE SCALE GENOMIC DNA]</scope>
    <source>
        <strain evidence="2 3">HB171799</strain>
    </source>
</reference>
<evidence type="ECO:0000313" key="2">
    <source>
        <dbReference type="EMBL" id="TPE45118.1"/>
    </source>
</evidence>
<organism evidence="2 3">
    <name type="scientific">Maribrevibacterium harenarium</name>
    <dbReference type="NCBI Taxonomy" id="2589817"/>
    <lineage>
        <taxon>Bacteria</taxon>
        <taxon>Pseudomonadati</taxon>
        <taxon>Pseudomonadota</taxon>
        <taxon>Gammaproteobacteria</taxon>
        <taxon>Oceanospirillales</taxon>
        <taxon>Oceanospirillaceae</taxon>
        <taxon>Maribrevibacterium</taxon>
    </lineage>
</organism>
<dbReference type="OrthoDB" id="9758793at2"/>